<evidence type="ECO:0000256" key="8">
    <source>
        <dbReference type="ARBA" id="ARBA00023224"/>
    </source>
</evidence>
<evidence type="ECO:0000256" key="9">
    <source>
        <dbReference type="RuleBase" id="RU000688"/>
    </source>
</evidence>
<name>A0AA97K4Q9_EUBMA</name>
<dbReference type="CDD" id="cd15237">
    <property type="entry name" value="7tmA_OR2-like"/>
    <property type="match status" value="1"/>
</dbReference>
<feature type="transmembrane region" description="Helical" evidence="10">
    <location>
        <begin position="237"/>
        <end position="255"/>
    </location>
</feature>
<proteinExistence type="inferred from homology"/>
<gene>
    <name evidence="13" type="primary">LOC129339172</name>
</gene>
<evidence type="ECO:0000256" key="4">
    <source>
        <dbReference type="ARBA" id="ARBA00022692"/>
    </source>
</evidence>
<dbReference type="SUPFAM" id="SSF81321">
    <property type="entry name" value="Family A G protein-coupled receptor-like"/>
    <property type="match status" value="1"/>
</dbReference>
<protein>
    <recommendedName>
        <fullName evidence="10">Olfactory receptor</fullName>
    </recommendedName>
</protein>
<comment type="subcellular location">
    <subcellularLocation>
        <location evidence="1 10">Cell membrane</location>
        <topology evidence="1 10">Multi-pass membrane protein</topology>
    </subcellularLocation>
</comment>
<dbReference type="Pfam" id="PF13853">
    <property type="entry name" value="7tm_4"/>
    <property type="match status" value="1"/>
</dbReference>
<dbReference type="GeneID" id="129339172"/>
<keyword evidence="6 10" id="KW-1133">Transmembrane helix</keyword>
<dbReference type="PRINTS" id="PR00237">
    <property type="entry name" value="GPCRRHODOPSN"/>
</dbReference>
<organism evidence="12 13">
    <name type="scientific">Eublepharis macularius</name>
    <name type="common">Leopard gecko</name>
    <name type="synonym">Cyrtodactylus macularius</name>
    <dbReference type="NCBI Taxonomy" id="481883"/>
    <lineage>
        <taxon>Eukaryota</taxon>
        <taxon>Metazoa</taxon>
        <taxon>Chordata</taxon>
        <taxon>Craniata</taxon>
        <taxon>Vertebrata</taxon>
        <taxon>Euteleostomi</taxon>
        <taxon>Lepidosauria</taxon>
        <taxon>Squamata</taxon>
        <taxon>Bifurcata</taxon>
        <taxon>Gekkota</taxon>
        <taxon>Eublepharidae</taxon>
        <taxon>Eublepharinae</taxon>
        <taxon>Eublepharis</taxon>
    </lineage>
</organism>
<dbReference type="Gene3D" id="1.20.1070.10">
    <property type="entry name" value="Rhodopsin 7-helix transmembrane proteins"/>
    <property type="match status" value="1"/>
</dbReference>
<feature type="transmembrane region" description="Helical" evidence="10">
    <location>
        <begin position="58"/>
        <end position="78"/>
    </location>
</feature>
<feature type="transmembrane region" description="Helical" evidence="10">
    <location>
        <begin position="26"/>
        <end position="51"/>
    </location>
</feature>
<evidence type="ECO:0000256" key="7">
    <source>
        <dbReference type="ARBA" id="ARBA00023136"/>
    </source>
</evidence>
<dbReference type="Proteomes" id="UP001190640">
    <property type="component" value="Chromosome 12"/>
</dbReference>
<sequence length="314" mass="35225">MWSWNGTSVNEFILLGFTSNPTLQRLLLAMGLVISLVTILGNSLIVFLVWVESCLHTGMYFFIGNLSLLDIFFTLITIPQMLIHLASGTKSISFYKCMAQLNLTLSCGMTECFILALMAYDRYVAICQPLRYPTLMRMQICMQMAGACWVGGFLNAATLTIITISFPFCGPNQINHFFCEEPAVLPLACMDTYLVEVLIFVLSVIVLMLPFTFIVISYVYIARVVVGMRSAEGRQRAFSTCATHLTVVTLFYSTISFTYLQPRSSRAADQEKRASIFYALVSPMLNPIIYSLRNKDVKGALAKVIRKFSCQLPK</sequence>
<accession>A0AA97K4Q9</accession>
<keyword evidence="7 10" id="KW-0472">Membrane</keyword>
<evidence type="ECO:0000313" key="12">
    <source>
        <dbReference type="Proteomes" id="UP001190640"/>
    </source>
</evidence>
<dbReference type="FunFam" id="1.20.1070.10:FF:000001">
    <property type="entry name" value="Olfactory receptor"/>
    <property type="match status" value="1"/>
</dbReference>
<reference evidence="13" key="1">
    <citation type="submission" date="2025-08" db="UniProtKB">
        <authorList>
            <consortium name="RefSeq"/>
        </authorList>
    </citation>
    <scope>IDENTIFICATION</scope>
    <source>
        <tissue evidence="13">Blood</tissue>
    </source>
</reference>
<dbReference type="KEGG" id="emc:129339172"/>
<evidence type="ECO:0000313" key="13">
    <source>
        <dbReference type="RefSeq" id="XP_054849750.1"/>
    </source>
</evidence>
<dbReference type="RefSeq" id="XP_054849750.1">
    <property type="nucleotide sequence ID" value="XM_054993775.1"/>
</dbReference>
<keyword evidence="8 9" id="KW-0807">Transducer</keyword>
<keyword evidence="2 10" id="KW-1003">Cell membrane</keyword>
<evidence type="ECO:0000256" key="5">
    <source>
        <dbReference type="ARBA" id="ARBA00022725"/>
    </source>
</evidence>
<dbReference type="AlphaFoldDB" id="A0AA97K4Q9"/>
<keyword evidence="3 10" id="KW-0716">Sensory transduction</keyword>
<dbReference type="PANTHER" id="PTHR26453">
    <property type="entry name" value="OLFACTORY RECEPTOR"/>
    <property type="match status" value="1"/>
</dbReference>
<dbReference type="PROSITE" id="PS50262">
    <property type="entry name" value="G_PROTEIN_RECEP_F1_2"/>
    <property type="match status" value="1"/>
</dbReference>
<evidence type="ECO:0000256" key="6">
    <source>
        <dbReference type="ARBA" id="ARBA00022989"/>
    </source>
</evidence>
<evidence type="ECO:0000256" key="1">
    <source>
        <dbReference type="ARBA" id="ARBA00004651"/>
    </source>
</evidence>
<dbReference type="InterPro" id="IPR000276">
    <property type="entry name" value="GPCR_Rhodpsn"/>
</dbReference>
<dbReference type="GO" id="GO:0005886">
    <property type="term" value="C:plasma membrane"/>
    <property type="evidence" value="ECO:0007669"/>
    <property type="project" value="UniProtKB-SubCell"/>
</dbReference>
<comment type="similarity">
    <text evidence="9">Belongs to the G-protein coupled receptor 1 family.</text>
</comment>
<feature type="transmembrane region" description="Helical" evidence="10">
    <location>
        <begin position="197"/>
        <end position="225"/>
    </location>
</feature>
<dbReference type="InterPro" id="IPR000725">
    <property type="entry name" value="Olfact_rcpt"/>
</dbReference>
<evidence type="ECO:0000256" key="10">
    <source>
        <dbReference type="RuleBase" id="RU363047"/>
    </source>
</evidence>
<dbReference type="GO" id="GO:0004984">
    <property type="term" value="F:olfactory receptor activity"/>
    <property type="evidence" value="ECO:0007669"/>
    <property type="project" value="InterPro"/>
</dbReference>
<evidence type="ECO:0000256" key="2">
    <source>
        <dbReference type="ARBA" id="ARBA00022475"/>
    </source>
</evidence>
<feature type="transmembrane region" description="Helical" evidence="10">
    <location>
        <begin position="98"/>
        <end position="120"/>
    </location>
</feature>
<evidence type="ECO:0000256" key="3">
    <source>
        <dbReference type="ARBA" id="ARBA00022606"/>
    </source>
</evidence>
<dbReference type="InterPro" id="IPR017452">
    <property type="entry name" value="GPCR_Rhodpsn_7TM"/>
</dbReference>
<keyword evidence="5 10" id="KW-0552">Olfaction</keyword>
<keyword evidence="4 9" id="KW-0812">Transmembrane</keyword>
<dbReference type="GO" id="GO:0004930">
    <property type="term" value="F:G protein-coupled receptor activity"/>
    <property type="evidence" value="ECO:0007669"/>
    <property type="project" value="UniProtKB-KW"/>
</dbReference>
<keyword evidence="9" id="KW-0297">G-protein coupled receptor</keyword>
<keyword evidence="9" id="KW-0675">Receptor</keyword>
<keyword evidence="12" id="KW-1185">Reference proteome</keyword>
<evidence type="ECO:0000259" key="11">
    <source>
        <dbReference type="PROSITE" id="PS50262"/>
    </source>
</evidence>
<dbReference type="PROSITE" id="PS00237">
    <property type="entry name" value="G_PROTEIN_RECEP_F1_1"/>
    <property type="match status" value="1"/>
</dbReference>
<dbReference type="PRINTS" id="PR00245">
    <property type="entry name" value="OLFACTORYR"/>
</dbReference>
<feature type="transmembrane region" description="Helical" evidence="10">
    <location>
        <begin position="140"/>
        <end position="168"/>
    </location>
</feature>
<feature type="domain" description="G-protein coupled receptors family 1 profile" evidence="11">
    <location>
        <begin position="41"/>
        <end position="290"/>
    </location>
</feature>
<feature type="transmembrane region" description="Helical" evidence="10">
    <location>
        <begin position="275"/>
        <end position="292"/>
    </location>
</feature>